<name>A0AAX3N9W9_9LACT</name>
<evidence type="ECO:0000313" key="1">
    <source>
        <dbReference type="EMBL" id="WEA13297.1"/>
    </source>
</evidence>
<dbReference type="EMBL" id="CP118627">
    <property type="protein sequence ID" value="WEA13297.1"/>
    <property type="molecule type" value="Genomic_DNA"/>
</dbReference>
<gene>
    <name evidence="1" type="ORF">PWF74_07075</name>
</gene>
<accession>A0AAX3N9W9</accession>
<reference evidence="1" key="1">
    <citation type="submission" date="2023-02" db="EMBL/GenBank/DDBJ databases">
        <title>Comparative genomics and fermentation flavor characterization of five lactic acid bacteria reveal flavor biosynthesis metabolic pathways in fermented muskmelon puree.</title>
        <authorList>
            <person name="Yuan L."/>
            <person name="Li M."/>
            <person name="Xu X."/>
            <person name="Lao F."/>
            <person name="Wu J."/>
        </authorList>
    </citation>
    <scope>NUCLEOTIDE SEQUENCE</scope>
    <source>
        <strain evidence="1">Pa-2</strain>
    </source>
</reference>
<sequence>MKHTNIALNDNTMKLGELTFDKSQFNIPKQLQVNFSKTRFPKESGKAVLQALDAHTVQALEGAGIDISQLKTVTLEVYGGLEDIRDLKEEEKTTVVELVNPQVKLLWDMGMSSWRGVKLVADKLIVVKSDKQA</sequence>
<protein>
    <submittedName>
        <fullName evidence="1">Uncharacterized protein</fullName>
    </submittedName>
</protein>
<dbReference type="AlphaFoldDB" id="A0AAX3N9W9"/>
<proteinExistence type="predicted"/>
<dbReference type="RefSeq" id="WP_274978327.1">
    <property type="nucleotide sequence ID" value="NZ_CP118627.1"/>
</dbReference>
<organism evidence="1 2">
    <name type="scientific">Lactococcus garvieae</name>
    <dbReference type="NCBI Taxonomy" id="1363"/>
    <lineage>
        <taxon>Bacteria</taxon>
        <taxon>Bacillati</taxon>
        <taxon>Bacillota</taxon>
        <taxon>Bacilli</taxon>
        <taxon>Lactobacillales</taxon>
        <taxon>Streptococcaceae</taxon>
        <taxon>Lactococcus</taxon>
    </lineage>
</organism>
<evidence type="ECO:0000313" key="2">
    <source>
        <dbReference type="Proteomes" id="UP001217324"/>
    </source>
</evidence>
<dbReference type="Proteomes" id="UP001217324">
    <property type="component" value="Chromosome"/>
</dbReference>